<dbReference type="SUPFAM" id="SSF47459">
    <property type="entry name" value="HLH, helix-loop-helix DNA-binding domain"/>
    <property type="match status" value="1"/>
</dbReference>
<dbReference type="InterPro" id="IPR036638">
    <property type="entry name" value="HLH_DNA-bd_sf"/>
</dbReference>
<keyword evidence="6" id="KW-1185">Reference proteome</keyword>
<dbReference type="EMBL" id="PQIB02000003">
    <property type="protein sequence ID" value="RLN30847.1"/>
    <property type="molecule type" value="Genomic_DNA"/>
</dbReference>
<evidence type="ECO:0000256" key="1">
    <source>
        <dbReference type="ARBA" id="ARBA00005510"/>
    </source>
</evidence>
<comment type="caution">
    <text evidence="5">The sequence shown here is derived from an EMBL/GenBank/DDBJ whole genome shotgun (WGS) entry which is preliminary data.</text>
</comment>
<reference evidence="6" key="1">
    <citation type="journal article" date="2019" name="Nat. Commun.">
        <title>The genome of broomcorn millet.</title>
        <authorList>
            <person name="Zou C."/>
            <person name="Miki D."/>
            <person name="Li D."/>
            <person name="Tang Q."/>
            <person name="Xiao L."/>
            <person name="Rajput S."/>
            <person name="Deng P."/>
            <person name="Jia W."/>
            <person name="Huang R."/>
            <person name="Zhang M."/>
            <person name="Sun Y."/>
            <person name="Hu J."/>
            <person name="Fu X."/>
            <person name="Schnable P.S."/>
            <person name="Li F."/>
            <person name="Zhang H."/>
            <person name="Feng B."/>
            <person name="Zhu X."/>
            <person name="Liu R."/>
            <person name="Schnable J.C."/>
            <person name="Zhu J.-K."/>
            <person name="Zhang H."/>
        </authorList>
    </citation>
    <scope>NUCLEOTIDE SEQUENCE [LARGE SCALE GENOMIC DNA]</scope>
</reference>
<feature type="domain" description="BHLH" evidence="4">
    <location>
        <begin position="34"/>
        <end position="116"/>
    </location>
</feature>
<accession>A0A3L6T2P3</accession>
<evidence type="ECO:0000256" key="2">
    <source>
        <dbReference type="ARBA" id="ARBA00023015"/>
    </source>
</evidence>
<keyword evidence="2" id="KW-0805">Transcription regulation</keyword>
<gene>
    <name evidence="5" type="ORF">C2845_PM05G15990</name>
</gene>
<proteinExistence type="inferred from homology"/>
<name>A0A3L6T2P3_PANMI</name>
<evidence type="ECO:0000256" key="3">
    <source>
        <dbReference type="ARBA" id="ARBA00023163"/>
    </source>
</evidence>
<dbReference type="AlphaFoldDB" id="A0A3L6T2P3"/>
<comment type="similarity">
    <text evidence="1">Belongs to the bHLH protein family.</text>
</comment>
<evidence type="ECO:0000313" key="6">
    <source>
        <dbReference type="Proteomes" id="UP000275267"/>
    </source>
</evidence>
<organism evidence="5 6">
    <name type="scientific">Panicum miliaceum</name>
    <name type="common">Proso millet</name>
    <name type="synonym">Broomcorn millet</name>
    <dbReference type="NCBI Taxonomy" id="4540"/>
    <lineage>
        <taxon>Eukaryota</taxon>
        <taxon>Viridiplantae</taxon>
        <taxon>Streptophyta</taxon>
        <taxon>Embryophyta</taxon>
        <taxon>Tracheophyta</taxon>
        <taxon>Spermatophyta</taxon>
        <taxon>Magnoliopsida</taxon>
        <taxon>Liliopsida</taxon>
        <taxon>Poales</taxon>
        <taxon>Poaceae</taxon>
        <taxon>PACMAD clade</taxon>
        <taxon>Panicoideae</taxon>
        <taxon>Panicodae</taxon>
        <taxon>Paniceae</taxon>
        <taxon>Panicinae</taxon>
        <taxon>Panicum</taxon>
        <taxon>Panicum sect. Panicum</taxon>
    </lineage>
</organism>
<dbReference type="OrthoDB" id="693640at2759"/>
<dbReference type="Proteomes" id="UP000275267">
    <property type="component" value="Unassembled WGS sequence"/>
</dbReference>
<dbReference type="InterPro" id="IPR011598">
    <property type="entry name" value="bHLH_dom"/>
</dbReference>
<sequence length="205" mass="21696">MAAAAAAGGLPLELSLDTVIAPAAATTAESAVERRRRRDREVQRRRRARVSALYAELGAMLPGLPTSRVTMARRRAPMAAASICDFFPLAIDGGGGAQRATQEKIVDAATARVKALEDTVAALEACRGAPRTGREVAMPRGTVTVSARLPAPEPAGALRRVVEAFERRGARVLVATMARHGGGEGGAVVFTVTAPRPPRRRRSWR</sequence>
<evidence type="ECO:0000259" key="4">
    <source>
        <dbReference type="PROSITE" id="PS50888"/>
    </source>
</evidence>
<dbReference type="Gene3D" id="4.10.280.10">
    <property type="entry name" value="Helix-loop-helix DNA-binding domain"/>
    <property type="match status" value="1"/>
</dbReference>
<keyword evidence="3" id="KW-0804">Transcription</keyword>
<protein>
    <recommendedName>
        <fullName evidence="4">BHLH domain-containing protein</fullName>
    </recommendedName>
</protein>
<dbReference type="PROSITE" id="PS50888">
    <property type="entry name" value="BHLH"/>
    <property type="match status" value="1"/>
</dbReference>
<evidence type="ECO:0000313" key="5">
    <source>
        <dbReference type="EMBL" id="RLN30847.1"/>
    </source>
</evidence>
<dbReference type="GO" id="GO:0046983">
    <property type="term" value="F:protein dimerization activity"/>
    <property type="evidence" value="ECO:0007669"/>
    <property type="project" value="InterPro"/>
</dbReference>